<organism evidence="7 8">
    <name type="scientific">Microlunatus phosphovorus (strain ATCC 700054 / DSM 10555 / JCM 9379 / NBRC 101784 / NCIMB 13414 / VKM Ac-1990 / NM-1)</name>
    <dbReference type="NCBI Taxonomy" id="1032480"/>
    <lineage>
        <taxon>Bacteria</taxon>
        <taxon>Bacillati</taxon>
        <taxon>Actinomycetota</taxon>
        <taxon>Actinomycetes</taxon>
        <taxon>Propionibacteriales</taxon>
        <taxon>Propionibacteriaceae</taxon>
        <taxon>Microlunatus</taxon>
    </lineage>
</organism>
<evidence type="ECO:0000313" key="8">
    <source>
        <dbReference type="Proteomes" id="UP000007947"/>
    </source>
</evidence>
<dbReference type="CDD" id="cd03018">
    <property type="entry name" value="PRX_AhpE_like"/>
    <property type="match status" value="1"/>
</dbReference>
<accession>F5XM72</accession>
<keyword evidence="2" id="KW-0049">Antioxidant</keyword>
<keyword evidence="4" id="KW-0676">Redox-active center</keyword>
<dbReference type="InterPro" id="IPR013766">
    <property type="entry name" value="Thioredoxin_domain"/>
</dbReference>
<keyword evidence="8" id="KW-1185">Reference proteome</keyword>
<sequence>MSGLAGLAGPAVGEAAPGFESRNQHGQAVGLDDLVGAPALLVFFPFAFSSICTGEFRELREQEQRFADLGIRVLGISCDAMFTQRAYADAEGLSFELLTDHWPHGAIARAYGVFDAENGHALRGSFLLDADSTVRWKVVNERAQARDLSPLLALIDA</sequence>
<dbReference type="STRING" id="1032480.MLP_33150"/>
<dbReference type="InterPro" id="IPR024706">
    <property type="entry name" value="Peroxiredoxin_AhpC-typ"/>
</dbReference>
<name>F5XM72_MICPN</name>
<dbReference type="HOGENOM" id="CLU_042529_14_2_11"/>
<dbReference type="Proteomes" id="UP000007947">
    <property type="component" value="Chromosome"/>
</dbReference>
<evidence type="ECO:0000256" key="4">
    <source>
        <dbReference type="ARBA" id="ARBA00023284"/>
    </source>
</evidence>
<feature type="active site" description="Cysteine sulfenic acid (-SOH) intermediate; for peroxidase activity" evidence="5">
    <location>
        <position position="52"/>
    </location>
</feature>
<dbReference type="RefSeq" id="WP_013864190.1">
    <property type="nucleotide sequence ID" value="NC_015635.1"/>
</dbReference>
<dbReference type="PROSITE" id="PS51352">
    <property type="entry name" value="THIOREDOXIN_2"/>
    <property type="match status" value="1"/>
</dbReference>
<dbReference type="InterPro" id="IPR050455">
    <property type="entry name" value="Tpx_Peroxidase_subfamily"/>
</dbReference>
<dbReference type="AlphaFoldDB" id="F5XM72"/>
<evidence type="ECO:0000256" key="1">
    <source>
        <dbReference type="ARBA" id="ARBA00022559"/>
    </source>
</evidence>
<evidence type="ECO:0000259" key="6">
    <source>
        <dbReference type="PROSITE" id="PS51352"/>
    </source>
</evidence>
<dbReference type="Gene3D" id="3.40.30.10">
    <property type="entry name" value="Glutaredoxin"/>
    <property type="match status" value="1"/>
</dbReference>
<dbReference type="SUPFAM" id="SSF52833">
    <property type="entry name" value="Thioredoxin-like"/>
    <property type="match status" value="1"/>
</dbReference>
<evidence type="ECO:0000256" key="2">
    <source>
        <dbReference type="ARBA" id="ARBA00022862"/>
    </source>
</evidence>
<dbReference type="Pfam" id="PF00578">
    <property type="entry name" value="AhpC-TSA"/>
    <property type="match status" value="1"/>
</dbReference>
<dbReference type="PANTHER" id="PTHR43110:SF1">
    <property type="entry name" value="THIOL PEROXIDASE"/>
    <property type="match status" value="1"/>
</dbReference>
<evidence type="ECO:0000256" key="5">
    <source>
        <dbReference type="PIRSR" id="PIRSR000239-1"/>
    </source>
</evidence>
<dbReference type="GO" id="GO:0004601">
    <property type="term" value="F:peroxidase activity"/>
    <property type="evidence" value="ECO:0007669"/>
    <property type="project" value="UniProtKB-KW"/>
</dbReference>
<dbReference type="eggNOG" id="COG1225">
    <property type="taxonomic scope" value="Bacteria"/>
</dbReference>
<keyword evidence="3 7" id="KW-0560">Oxidoreductase</keyword>
<dbReference type="EC" id="1.11.1.15" evidence="7"/>
<dbReference type="PIRSF" id="PIRSF000239">
    <property type="entry name" value="AHPC"/>
    <property type="match status" value="1"/>
</dbReference>
<dbReference type="KEGG" id="mph:MLP_33150"/>
<dbReference type="PANTHER" id="PTHR43110">
    <property type="entry name" value="THIOL PEROXIDASE"/>
    <property type="match status" value="1"/>
</dbReference>
<dbReference type="InterPro" id="IPR000866">
    <property type="entry name" value="AhpC/TSA"/>
</dbReference>
<evidence type="ECO:0000313" key="7">
    <source>
        <dbReference type="EMBL" id="BAK36329.1"/>
    </source>
</evidence>
<evidence type="ECO:0000256" key="3">
    <source>
        <dbReference type="ARBA" id="ARBA00023002"/>
    </source>
</evidence>
<dbReference type="InterPro" id="IPR036249">
    <property type="entry name" value="Thioredoxin-like_sf"/>
</dbReference>
<dbReference type="EMBL" id="AP012204">
    <property type="protein sequence ID" value="BAK36329.1"/>
    <property type="molecule type" value="Genomic_DNA"/>
</dbReference>
<gene>
    <name evidence="7" type="ordered locus">MLP_33150</name>
</gene>
<protein>
    <submittedName>
        <fullName evidence="7">Putative peroxiredoxin</fullName>
        <ecNumber evidence="7">1.11.1.15</ecNumber>
    </submittedName>
</protein>
<keyword evidence="1 7" id="KW-0575">Peroxidase</keyword>
<proteinExistence type="predicted"/>
<feature type="domain" description="Thioredoxin" evidence="6">
    <location>
        <begin position="10"/>
        <end position="157"/>
    </location>
</feature>
<reference evidence="7 8" key="1">
    <citation type="submission" date="2011-05" db="EMBL/GenBank/DDBJ databases">
        <title>Whole genome sequence of Microlunatus phosphovorus NM-1.</title>
        <authorList>
            <person name="Hosoyama A."/>
            <person name="Sasaki K."/>
            <person name="Harada T."/>
            <person name="Igarashi R."/>
            <person name="Kawakoshi A."/>
            <person name="Sasagawa M."/>
            <person name="Fukada J."/>
            <person name="Nakamura S."/>
            <person name="Katano Y."/>
            <person name="Hanada S."/>
            <person name="Kamagata Y."/>
            <person name="Nakamura N."/>
            <person name="Yamazaki S."/>
            <person name="Fujita N."/>
        </authorList>
    </citation>
    <scope>NUCLEOTIDE SEQUENCE [LARGE SCALE GENOMIC DNA]</scope>
    <source>
        <strain evidence="8">ATCC 700054 / DSM 10555 / JCM 9379 / NBRC 101784 / NCIMB 13414 / VKM Ac-1990 / NM-1</strain>
    </source>
</reference>